<dbReference type="STRING" id="1121326.CLMAG_41360"/>
<protein>
    <submittedName>
        <fullName evidence="11">Alkaline phosphatase 4</fullName>
        <ecNumber evidence="11">3.1.3.1</ecNumber>
    </submittedName>
</protein>
<dbReference type="PATRIC" id="fig|1121326.3.peg.4192"/>
<feature type="binding site" evidence="8">
    <location>
        <position position="55"/>
    </location>
    <ligand>
        <name>Mg(2+)</name>
        <dbReference type="ChEBI" id="CHEBI:18420"/>
    </ligand>
</feature>
<feature type="signal peptide" evidence="10">
    <location>
        <begin position="1"/>
        <end position="22"/>
    </location>
</feature>
<dbReference type="GO" id="GO:0046872">
    <property type="term" value="F:metal ion binding"/>
    <property type="evidence" value="ECO:0007669"/>
    <property type="project" value="UniProtKB-KW"/>
</dbReference>
<keyword evidence="3 8" id="KW-0479">Metal-binding</keyword>
<dbReference type="AlphaFoldDB" id="A0A161WFE7"/>
<feature type="binding site" evidence="8">
    <location>
        <position position="158"/>
    </location>
    <ligand>
        <name>Mg(2+)</name>
        <dbReference type="ChEBI" id="CHEBI:18420"/>
    </ligand>
</feature>
<gene>
    <name evidence="11" type="primary">phoA_3</name>
    <name evidence="11" type="ORF">CLMAG_41360</name>
</gene>
<feature type="binding site" evidence="8">
    <location>
        <position position="292"/>
    </location>
    <ligand>
        <name>Zn(2+)</name>
        <dbReference type="ChEBI" id="CHEBI:29105"/>
        <label>2</label>
    </ligand>
</feature>
<evidence type="ECO:0000256" key="6">
    <source>
        <dbReference type="ARBA" id="ARBA00022842"/>
    </source>
</evidence>
<sequence length="525" mass="57739">MVKRRKWLLGALALIMSTSLFFTGCETYKVASKTIQVNTFEGKKNPKYVFLFIGDGMALPQINSAEIYLANQKDNKSPSIQKLNFTQFPSQGMATTYAADTFITDSASAGTAIATGHKTNDGVINMDPAKKEKYTSMAELAKKKGMKVGVVSSVSIDHATPAVFYAHNESRNNYYDISLELSKSNFDYFAGGGLKQPTGKDKDKPDAYAEAEKNGYKVVKDKASFEKLDSKSGKVFAVSPKLDADKALPFAINKDKETITLADFTKKGIDLLENEKGFFMMVEGGKVDWAGHANDAASSIHETIDFDGAVKEAIDFYNKHPDDTLIVTTADHETGGFTIGFAGTGYSTFFKRIANQNISYDEFTKKVEEYKKAGHTPDNAKLEDLLPLIKEQYGLEAMDTAKYNELYKIASDEKNAGAKEAEEKIAMALSPKDLEDLMAALKQSMLDKKDRAADEQSKLLYGGYDPLTMALTHIMDHKAGIGFTTYSHTGIPVPVFAKGIGEEMFEGYYDNTDLFEKLTSIMGVS</sequence>
<dbReference type="PROSITE" id="PS00123">
    <property type="entry name" value="ALKALINE_PHOSPHATASE"/>
    <property type="match status" value="1"/>
</dbReference>
<name>A0A161WFE7_9CLOT</name>
<evidence type="ECO:0000313" key="12">
    <source>
        <dbReference type="Proteomes" id="UP000076603"/>
    </source>
</evidence>
<dbReference type="InterPro" id="IPR017850">
    <property type="entry name" value="Alkaline_phosphatase_core_sf"/>
</dbReference>
<evidence type="ECO:0000256" key="10">
    <source>
        <dbReference type="SAM" id="SignalP"/>
    </source>
</evidence>
<dbReference type="PRINTS" id="PR00113">
    <property type="entry name" value="ALKPHPHTASE"/>
</dbReference>
<evidence type="ECO:0000256" key="7">
    <source>
        <dbReference type="PIRSR" id="PIRSR601952-1"/>
    </source>
</evidence>
<evidence type="ECO:0000256" key="1">
    <source>
        <dbReference type="ARBA" id="ARBA00005984"/>
    </source>
</evidence>
<dbReference type="EC" id="3.1.3.1" evidence="11"/>
<accession>A0A161WFE7</accession>
<reference evidence="11 12" key="1">
    <citation type="submission" date="2016-04" db="EMBL/GenBank/DDBJ databases">
        <title>Genome sequence of Clostridium magnum DSM 2767.</title>
        <authorList>
            <person name="Poehlein A."/>
            <person name="Uhlig R."/>
            <person name="Fischer R."/>
            <person name="Bahl H."/>
            <person name="Daniel R."/>
        </authorList>
    </citation>
    <scope>NUCLEOTIDE SEQUENCE [LARGE SCALE GENOMIC DNA]</scope>
    <source>
        <strain evidence="11 12">DSM 2767</strain>
    </source>
</reference>
<evidence type="ECO:0000256" key="4">
    <source>
        <dbReference type="ARBA" id="ARBA00022801"/>
    </source>
</evidence>
<comment type="similarity">
    <text evidence="1 9">Belongs to the alkaline phosphatase family.</text>
</comment>
<proteinExistence type="inferred from homology"/>
<comment type="caution">
    <text evidence="11">The sequence shown here is derived from an EMBL/GenBank/DDBJ whole genome shotgun (WGS) entry which is preliminary data.</text>
</comment>
<dbReference type="InterPro" id="IPR001952">
    <property type="entry name" value="Alkaline_phosphatase"/>
</dbReference>
<keyword evidence="6 8" id="KW-0460">Magnesium</keyword>
<comment type="cofactor">
    <cofactor evidence="8">
        <name>Mg(2+)</name>
        <dbReference type="ChEBI" id="CHEBI:18420"/>
    </cofactor>
    <text evidence="8">Binds 1 Mg(2+) ion.</text>
</comment>
<evidence type="ECO:0000256" key="3">
    <source>
        <dbReference type="ARBA" id="ARBA00022723"/>
    </source>
</evidence>
<dbReference type="PROSITE" id="PS51257">
    <property type="entry name" value="PROKAR_LIPOPROTEIN"/>
    <property type="match status" value="1"/>
</dbReference>
<keyword evidence="10" id="KW-0732">Signal</keyword>
<dbReference type="CDD" id="cd16012">
    <property type="entry name" value="ALP"/>
    <property type="match status" value="1"/>
</dbReference>
<feature type="binding site" evidence="8">
    <location>
        <position position="331"/>
    </location>
    <ligand>
        <name>Zn(2+)</name>
        <dbReference type="ChEBI" id="CHEBI:29105"/>
        <label>2</label>
    </ligand>
</feature>
<feature type="binding site" evidence="8">
    <location>
        <position position="332"/>
    </location>
    <ligand>
        <name>Zn(2+)</name>
        <dbReference type="ChEBI" id="CHEBI:29105"/>
        <label>2</label>
    </ligand>
</feature>
<dbReference type="SUPFAM" id="SSF53649">
    <property type="entry name" value="Alkaline phosphatase-like"/>
    <property type="match status" value="1"/>
</dbReference>
<dbReference type="GO" id="GO:0004035">
    <property type="term" value="F:alkaline phosphatase activity"/>
    <property type="evidence" value="ECO:0007669"/>
    <property type="project" value="UniProtKB-EC"/>
</dbReference>
<keyword evidence="5 8" id="KW-0862">Zinc</keyword>
<organism evidence="11 12">
    <name type="scientific">Clostridium magnum DSM 2767</name>
    <dbReference type="NCBI Taxonomy" id="1121326"/>
    <lineage>
        <taxon>Bacteria</taxon>
        <taxon>Bacillati</taxon>
        <taxon>Bacillota</taxon>
        <taxon>Clostridia</taxon>
        <taxon>Eubacteriales</taxon>
        <taxon>Clostridiaceae</taxon>
        <taxon>Clostridium</taxon>
    </lineage>
</organism>
<evidence type="ECO:0000256" key="9">
    <source>
        <dbReference type="RuleBase" id="RU003946"/>
    </source>
</evidence>
<evidence type="ECO:0000256" key="5">
    <source>
        <dbReference type="ARBA" id="ARBA00022833"/>
    </source>
</evidence>
<dbReference type="OrthoDB" id="9794455at2"/>
<dbReference type="PANTHER" id="PTHR11596:SF5">
    <property type="entry name" value="ALKALINE PHOSPHATASE"/>
    <property type="match status" value="1"/>
</dbReference>
<feature type="binding site" evidence="8">
    <location>
        <position position="55"/>
    </location>
    <ligand>
        <name>Zn(2+)</name>
        <dbReference type="ChEBI" id="CHEBI:29105"/>
        <label>2</label>
    </ligand>
</feature>
<dbReference type="InterPro" id="IPR018299">
    <property type="entry name" value="Alkaline_phosphatase_AS"/>
</dbReference>
<feature type="active site" description="Phosphoserine intermediate" evidence="7">
    <location>
        <position position="106"/>
    </location>
</feature>
<evidence type="ECO:0000256" key="2">
    <source>
        <dbReference type="ARBA" id="ARBA00022553"/>
    </source>
</evidence>
<feature type="binding site" evidence="8">
    <location>
        <position position="160"/>
    </location>
    <ligand>
        <name>Mg(2+)</name>
        <dbReference type="ChEBI" id="CHEBI:18420"/>
    </ligand>
</feature>
<dbReference type="Gene3D" id="3.40.720.10">
    <property type="entry name" value="Alkaline Phosphatase, subunit A"/>
    <property type="match status" value="1"/>
</dbReference>
<keyword evidence="12" id="KW-1185">Reference proteome</keyword>
<dbReference type="Pfam" id="PF00245">
    <property type="entry name" value="Alk_phosphatase"/>
    <property type="match status" value="1"/>
</dbReference>
<keyword evidence="2" id="KW-0597">Phosphoprotein</keyword>
<feature type="chain" id="PRO_5039230706" evidence="10">
    <location>
        <begin position="23"/>
        <end position="525"/>
    </location>
</feature>
<keyword evidence="4 11" id="KW-0378">Hydrolase</keyword>
<dbReference type="PANTHER" id="PTHR11596">
    <property type="entry name" value="ALKALINE PHOSPHATASE"/>
    <property type="match status" value="1"/>
</dbReference>
<evidence type="ECO:0000256" key="8">
    <source>
        <dbReference type="PIRSR" id="PIRSR601952-2"/>
    </source>
</evidence>
<feature type="binding site" evidence="8">
    <location>
        <position position="488"/>
    </location>
    <ligand>
        <name>Zn(2+)</name>
        <dbReference type="ChEBI" id="CHEBI:29105"/>
        <label>2</label>
    </ligand>
</feature>
<feature type="binding site" evidence="8">
    <location>
        <position position="283"/>
    </location>
    <ligand>
        <name>Mg(2+)</name>
        <dbReference type="ChEBI" id="CHEBI:18420"/>
    </ligand>
</feature>
<evidence type="ECO:0000313" key="11">
    <source>
        <dbReference type="EMBL" id="KZL90365.1"/>
    </source>
</evidence>
<dbReference type="SMART" id="SM00098">
    <property type="entry name" value="alkPPc"/>
    <property type="match status" value="1"/>
</dbReference>
<feature type="binding site" evidence="8">
    <location>
        <position position="288"/>
    </location>
    <ligand>
        <name>Zn(2+)</name>
        <dbReference type="ChEBI" id="CHEBI:29105"/>
        <label>2</label>
    </ligand>
</feature>
<comment type="cofactor">
    <cofactor evidence="8">
        <name>Zn(2+)</name>
        <dbReference type="ChEBI" id="CHEBI:29105"/>
    </cofactor>
    <text evidence="8">Binds 2 Zn(2+) ions.</text>
</comment>
<dbReference type="EMBL" id="LWAE01000005">
    <property type="protein sequence ID" value="KZL90365.1"/>
    <property type="molecule type" value="Genomic_DNA"/>
</dbReference>
<dbReference type="RefSeq" id="WP_066626565.1">
    <property type="nucleotide sequence ID" value="NZ_FQXL01000008.1"/>
</dbReference>
<dbReference type="Proteomes" id="UP000076603">
    <property type="component" value="Unassembled WGS sequence"/>
</dbReference>